<name>A0AAW6NV19_ENTCL</name>
<dbReference type="EMBL" id="JARJGR010000854">
    <property type="protein sequence ID" value="MDF3640468.1"/>
    <property type="molecule type" value="Genomic_DNA"/>
</dbReference>
<dbReference type="PANTHER" id="PTHR44167">
    <property type="entry name" value="OVARIAN-SPECIFIC SERINE/THREONINE-PROTEIN KINASE LOK-RELATED"/>
    <property type="match status" value="1"/>
</dbReference>
<dbReference type="SUPFAM" id="SSF56112">
    <property type="entry name" value="Protein kinase-like (PK-like)"/>
    <property type="match status" value="1"/>
</dbReference>
<evidence type="ECO:0000313" key="5">
    <source>
        <dbReference type="EMBL" id="MDF3640468.1"/>
    </source>
</evidence>
<accession>A0AAW6NV19</accession>
<dbReference type="PROSITE" id="PS50011">
    <property type="entry name" value="PROTEIN_KINASE_DOM"/>
    <property type="match status" value="1"/>
</dbReference>
<dbReference type="Gene3D" id="1.10.510.10">
    <property type="entry name" value="Transferase(Phosphotransferase) domain 1"/>
    <property type="match status" value="1"/>
</dbReference>
<keyword evidence="1 3" id="KW-0547">Nucleotide-binding</keyword>
<dbReference type="Proteomes" id="UP001215180">
    <property type="component" value="Unassembled WGS sequence"/>
</dbReference>
<keyword evidence="5" id="KW-0808">Transferase</keyword>
<dbReference type="InterPro" id="IPR000719">
    <property type="entry name" value="Prot_kinase_dom"/>
</dbReference>
<dbReference type="SMART" id="SM00220">
    <property type="entry name" value="S_TKc"/>
    <property type="match status" value="1"/>
</dbReference>
<dbReference type="InterPro" id="IPR011009">
    <property type="entry name" value="Kinase-like_dom_sf"/>
</dbReference>
<gene>
    <name evidence="5" type="ORF">P3S46_25015</name>
</gene>
<dbReference type="Gene3D" id="3.30.200.20">
    <property type="entry name" value="Phosphorylase Kinase, domain 1"/>
    <property type="match status" value="1"/>
</dbReference>
<dbReference type="GO" id="GO:0005737">
    <property type="term" value="C:cytoplasm"/>
    <property type="evidence" value="ECO:0007669"/>
    <property type="project" value="TreeGrafter"/>
</dbReference>
<feature type="binding site" evidence="3">
    <location>
        <position position="43"/>
    </location>
    <ligand>
        <name>ATP</name>
        <dbReference type="ChEBI" id="CHEBI:30616"/>
    </ligand>
</feature>
<evidence type="ECO:0000256" key="1">
    <source>
        <dbReference type="ARBA" id="ARBA00022741"/>
    </source>
</evidence>
<dbReference type="GO" id="GO:0005524">
    <property type="term" value="F:ATP binding"/>
    <property type="evidence" value="ECO:0007669"/>
    <property type="project" value="UniProtKB-UniRule"/>
</dbReference>
<evidence type="ECO:0000259" key="4">
    <source>
        <dbReference type="PROSITE" id="PS50011"/>
    </source>
</evidence>
<dbReference type="AlphaFoldDB" id="A0AAW6NV19"/>
<organism evidence="5 6">
    <name type="scientific">Enterobacter cloacae</name>
    <dbReference type="NCBI Taxonomy" id="550"/>
    <lineage>
        <taxon>Bacteria</taxon>
        <taxon>Pseudomonadati</taxon>
        <taxon>Pseudomonadota</taxon>
        <taxon>Gammaproteobacteria</taxon>
        <taxon>Enterobacterales</taxon>
        <taxon>Enterobacteriaceae</taxon>
        <taxon>Enterobacter</taxon>
        <taxon>Enterobacter cloacae complex</taxon>
    </lineage>
</organism>
<dbReference type="Pfam" id="PF00069">
    <property type="entry name" value="Pkinase"/>
    <property type="match status" value="1"/>
</dbReference>
<dbReference type="KEGG" id="eclg:EC036_18950"/>
<reference evidence="5" key="1">
    <citation type="submission" date="2023-03" db="EMBL/GenBank/DDBJ databases">
        <title>A Study on Prevalence and Characterization of Enterobacter cloacae strains in China.</title>
        <authorList>
            <person name="Zheng Z."/>
        </authorList>
    </citation>
    <scope>NUCLEOTIDE SEQUENCE</scope>
    <source>
        <strain evidence="5">EC77</strain>
    </source>
</reference>
<proteinExistence type="predicted"/>
<comment type="caution">
    <text evidence="5">The sequence shown here is derived from an EMBL/GenBank/DDBJ whole genome shotgun (WGS) entry which is preliminary data.</text>
</comment>
<evidence type="ECO:0000256" key="2">
    <source>
        <dbReference type="ARBA" id="ARBA00022840"/>
    </source>
</evidence>
<dbReference type="InterPro" id="IPR008271">
    <property type="entry name" value="Ser/Thr_kinase_AS"/>
</dbReference>
<dbReference type="PANTHER" id="PTHR44167:SF24">
    <property type="entry name" value="SERINE_THREONINE-PROTEIN KINASE CHK2"/>
    <property type="match status" value="1"/>
</dbReference>
<sequence>MTKDVLPLCPVEGFHTVEILGSGGNGDVTKIANNETGEEFALKVLRRVQDDTYQRFQNEVKVVTKCGIEGVMPITASCLPVNPREIKPWYVMPLAQPFSVFIEGKSFSQIIEAFIPLAETLEQLHMQRIFHRDIKPDNFLYYLGRIYLTDFGLVKFPESGNLTPERRDVGAKFTMAPEMRRIAFKADGEPADVYSLAKSLWIALTKQPLGFDGQFIRGSALSLSNFEKDVYLAPLEDLLHKSTDNDPRQRPSIKAFKEELIQWLALNEDFSARNLTEWLEIQNTLFPMGSPTHAEWTRREDIINILSIIAGRKSLNHMFYPSGGGMDLKGVEQAGESGAISLLVGPQSAEILKPKKLCYESFGFDPEWNYFWLEADEIEPIDGVALSYNGFDQYLTELDRGEYTGPEAWEYSEYNYQPLPVTARRVNRYIKGAFVFFSKASRYNATSSTYDAWQNIGEVKFREIIERAAARFRR</sequence>
<keyword evidence="5" id="KW-0418">Kinase</keyword>
<dbReference type="InterPro" id="IPR017441">
    <property type="entry name" value="Protein_kinase_ATP_BS"/>
</dbReference>
<dbReference type="RefSeq" id="WP_038419236.1">
    <property type="nucleotide sequence ID" value="NZ_CP009756.1"/>
</dbReference>
<feature type="domain" description="Protein kinase" evidence="4">
    <location>
        <begin position="14"/>
        <end position="264"/>
    </location>
</feature>
<protein>
    <submittedName>
        <fullName evidence="5">Protein kinase</fullName>
    </submittedName>
</protein>
<dbReference type="PROSITE" id="PS00108">
    <property type="entry name" value="PROTEIN_KINASE_ST"/>
    <property type="match status" value="1"/>
</dbReference>
<dbReference type="GO" id="GO:0004674">
    <property type="term" value="F:protein serine/threonine kinase activity"/>
    <property type="evidence" value="ECO:0007669"/>
    <property type="project" value="TreeGrafter"/>
</dbReference>
<evidence type="ECO:0000256" key="3">
    <source>
        <dbReference type="PROSITE-ProRule" id="PRU10141"/>
    </source>
</evidence>
<dbReference type="PROSITE" id="PS00107">
    <property type="entry name" value="PROTEIN_KINASE_ATP"/>
    <property type="match status" value="1"/>
</dbReference>
<evidence type="ECO:0000313" key="6">
    <source>
        <dbReference type="Proteomes" id="UP001215180"/>
    </source>
</evidence>
<keyword evidence="2 3" id="KW-0067">ATP-binding</keyword>